<evidence type="ECO:0000259" key="3">
    <source>
        <dbReference type="PROSITE" id="PS50048"/>
    </source>
</evidence>
<dbReference type="EMBL" id="MU839023">
    <property type="protein sequence ID" value="KAK1763986.1"/>
    <property type="molecule type" value="Genomic_DNA"/>
</dbReference>
<reference evidence="4" key="1">
    <citation type="submission" date="2023-06" db="EMBL/GenBank/DDBJ databases">
        <title>Genome-scale phylogeny and comparative genomics of the fungal order Sordariales.</title>
        <authorList>
            <consortium name="Lawrence Berkeley National Laboratory"/>
            <person name="Hensen N."/>
            <person name="Bonometti L."/>
            <person name="Westerberg I."/>
            <person name="Brannstrom I.O."/>
            <person name="Guillou S."/>
            <person name="Cros-Aarteil S."/>
            <person name="Calhoun S."/>
            <person name="Haridas S."/>
            <person name="Kuo A."/>
            <person name="Mondo S."/>
            <person name="Pangilinan J."/>
            <person name="Riley R."/>
            <person name="Labutti K."/>
            <person name="Andreopoulos B."/>
            <person name="Lipzen A."/>
            <person name="Chen C."/>
            <person name="Yanf M."/>
            <person name="Daum C."/>
            <person name="Ng V."/>
            <person name="Clum A."/>
            <person name="Steindorff A."/>
            <person name="Ohm R."/>
            <person name="Martin F."/>
            <person name="Silar P."/>
            <person name="Natvig D."/>
            <person name="Lalanne C."/>
            <person name="Gautier V."/>
            <person name="Ament-Velasquez S.L."/>
            <person name="Kruys A."/>
            <person name="Hutchinson M.I."/>
            <person name="Powell A.J."/>
            <person name="Barry K."/>
            <person name="Miller A.N."/>
            <person name="Grigoriev I.V."/>
            <person name="Debuchy R."/>
            <person name="Gladieux P."/>
            <person name="Thoren M.H."/>
            <person name="Johannesson H."/>
        </authorList>
    </citation>
    <scope>NUCLEOTIDE SEQUENCE</scope>
    <source>
        <strain evidence="4">8032-3</strain>
    </source>
</reference>
<dbReference type="PROSITE" id="PS00463">
    <property type="entry name" value="ZN2_CY6_FUNGAL_1"/>
    <property type="match status" value="1"/>
</dbReference>
<feature type="domain" description="Zn(2)-C6 fungal-type" evidence="3">
    <location>
        <begin position="12"/>
        <end position="42"/>
    </location>
</feature>
<dbReference type="InterPro" id="IPR052761">
    <property type="entry name" value="Fungal_Detox/Toxin_TFs"/>
</dbReference>
<dbReference type="PANTHER" id="PTHR47425">
    <property type="entry name" value="FARB-RELATED"/>
    <property type="match status" value="1"/>
</dbReference>
<keyword evidence="1" id="KW-0479">Metal-binding</keyword>
<dbReference type="SUPFAM" id="SSF56281">
    <property type="entry name" value="Metallo-hydrolase/oxidoreductase"/>
    <property type="match status" value="1"/>
</dbReference>
<dbReference type="SUPFAM" id="SSF57701">
    <property type="entry name" value="Zn2/Cys6 DNA-binding domain"/>
    <property type="match status" value="1"/>
</dbReference>
<dbReference type="CDD" id="cd12148">
    <property type="entry name" value="fungal_TF_MHR"/>
    <property type="match status" value="1"/>
</dbReference>
<dbReference type="SMART" id="SM00066">
    <property type="entry name" value="GAL4"/>
    <property type="match status" value="1"/>
</dbReference>
<dbReference type="InterPro" id="IPR036864">
    <property type="entry name" value="Zn2-C6_fun-type_DNA-bd_sf"/>
</dbReference>
<dbReference type="Proteomes" id="UP001244011">
    <property type="component" value="Unassembled WGS sequence"/>
</dbReference>
<dbReference type="InterPro" id="IPR007219">
    <property type="entry name" value="XnlR_reg_dom"/>
</dbReference>
<evidence type="ECO:0000256" key="2">
    <source>
        <dbReference type="ARBA" id="ARBA00023242"/>
    </source>
</evidence>
<comment type="caution">
    <text evidence="4">The sequence shown here is derived from an EMBL/GenBank/DDBJ whole genome shotgun (WGS) entry which is preliminary data.</text>
</comment>
<dbReference type="AlphaFoldDB" id="A0AAJ0BXQ9"/>
<dbReference type="CDD" id="cd07730">
    <property type="entry name" value="metallo-hydrolase-like_MBL-fold"/>
    <property type="match status" value="1"/>
</dbReference>
<keyword evidence="5" id="KW-1185">Reference proteome</keyword>
<dbReference type="Pfam" id="PF00753">
    <property type="entry name" value="Lactamase_B"/>
    <property type="match status" value="1"/>
</dbReference>
<evidence type="ECO:0000313" key="5">
    <source>
        <dbReference type="Proteomes" id="UP001244011"/>
    </source>
</evidence>
<dbReference type="Pfam" id="PF04082">
    <property type="entry name" value="Fungal_trans"/>
    <property type="match status" value="1"/>
</dbReference>
<proteinExistence type="predicted"/>
<dbReference type="InterPro" id="IPR036866">
    <property type="entry name" value="RibonucZ/Hydroxyglut_hydro"/>
</dbReference>
<protein>
    <recommendedName>
        <fullName evidence="3">Zn(2)-C6 fungal-type domain-containing protein</fullName>
    </recommendedName>
</protein>
<gene>
    <name evidence="4" type="ORF">QBC33DRAFT_580699</name>
</gene>
<sequence length="1018" mass="113459">MTPTGRRRALRACLRCRGRKVRCDVMRSAPPCTNCRLDNHACIGGITGELGNPMRNHIGALEEDVRGPASELLSTSGPCTSASFWGRWRPLSVRTCDICHLELQGCLRLPTKPIVDEFLRRYFLHVHPMLPLLNEGDFWDIVSSRACLPKFVSLEIVNDLGFQSIWAAKTCFYARAKLLYDLATETDPIPIAQAALLLTYWCPPPSPGPEQPNSAWLGVAIRYAKTVEADKYASTGQDSDLNHAKRQNVLKRLWWCCIIRDRIMPLCVRRGIQITGHHFAFGINAPLGCKDLSDEIQRSRVYSADAKRSIAKIMAVMTELCVFLTDVLTLVYQTDPTPVHGGAEFMGHDPVEKIQQCRETLRRWRDRANSVMRPAIADAHYTPDTTCHSHMITLYSSLIWMYYHSARLALCNYELQLRLPAASAELSFGCQQLAYRDDSHDGGTELWEAATSITDCLKHLLQFRLVRWLPSSAVGCTALPLALHMLDINMSTCAGPRAPEKQDRLNTLIQAMKEYRPQYEAVDWVCRTIRYVWDGTCLDEPMRSWQDPTQSASVLSLGEHRDDDWTDILRRSPTRYLKMALAIDLSLSLGRLPEETDIPVKLRWLLLRETGNFSFSPLSSLGTMFPPQDIPPVAAQTLDIPGQGPICLLSAIDTTCNLTVPAETLVEPVIAGHELMNFPTVAFLITHSVSGKQLLFDLGCRKDFWNLPAPICETIDAKVPGIKVDKNVADILVEGGVDLANLEAAIVSHHHYDHIGDPSTFPRTMDLLVGPGVSKHFLPGYPTVEASPVFEDALQGRNVREIAFPDDLFIAGFRACDYFADGSLYILDSPGHALGHLSALVRTTQDTFAFLGGDICHFGGAFRPTKYVPMPASFKSDEIGHQEGQKSSSGQCYPCSLFTTCHPDPENARTAPYYKPCASADSWYVDPPLARQSIGHLAALDANDRVLVMIAHDPSLTSTIPFFPNGGLNDWHEAGWKQRARWKFLDELPVNGKPRKYLVDGTYMDGKLVKTLDGVKVD</sequence>
<name>A0AAJ0BXQ9_9PEZI</name>
<dbReference type="Pfam" id="PF00172">
    <property type="entry name" value="Zn_clus"/>
    <property type="match status" value="1"/>
</dbReference>
<dbReference type="PANTHER" id="PTHR47425:SF2">
    <property type="entry name" value="FARB-RELATED"/>
    <property type="match status" value="1"/>
</dbReference>
<keyword evidence="2" id="KW-0539">Nucleus</keyword>
<dbReference type="CDD" id="cd00067">
    <property type="entry name" value="GAL4"/>
    <property type="match status" value="1"/>
</dbReference>
<evidence type="ECO:0000313" key="4">
    <source>
        <dbReference type="EMBL" id="KAK1763986.1"/>
    </source>
</evidence>
<dbReference type="Gene3D" id="4.10.240.10">
    <property type="entry name" value="Zn(2)-C6 fungal-type DNA-binding domain"/>
    <property type="match status" value="1"/>
</dbReference>
<dbReference type="InterPro" id="IPR001279">
    <property type="entry name" value="Metallo-B-lactamas"/>
</dbReference>
<dbReference type="GO" id="GO:0003677">
    <property type="term" value="F:DNA binding"/>
    <property type="evidence" value="ECO:0007669"/>
    <property type="project" value="InterPro"/>
</dbReference>
<dbReference type="GO" id="GO:0006351">
    <property type="term" value="P:DNA-templated transcription"/>
    <property type="evidence" value="ECO:0007669"/>
    <property type="project" value="InterPro"/>
</dbReference>
<dbReference type="PROSITE" id="PS50048">
    <property type="entry name" value="ZN2_CY6_FUNGAL_2"/>
    <property type="match status" value="1"/>
</dbReference>
<dbReference type="GeneID" id="85314403"/>
<dbReference type="GO" id="GO:0008270">
    <property type="term" value="F:zinc ion binding"/>
    <property type="evidence" value="ECO:0007669"/>
    <property type="project" value="InterPro"/>
</dbReference>
<organism evidence="4 5">
    <name type="scientific">Phialemonium atrogriseum</name>
    <dbReference type="NCBI Taxonomy" id="1093897"/>
    <lineage>
        <taxon>Eukaryota</taxon>
        <taxon>Fungi</taxon>
        <taxon>Dikarya</taxon>
        <taxon>Ascomycota</taxon>
        <taxon>Pezizomycotina</taxon>
        <taxon>Sordariomycetes</taxon>
        <taxon>Sordariomycetidae</taxon>
        <taxon>Cephalothecales</taxon>
        <taxon>Cephalothecaceae</taxon>
        <taxon>Phialemonium</taxon>
    </lineage>
</organism>
<dbReference type="GO" id="GO:0000981">
    <property type="term" value="F:DNA-binding transcription factor activity, RNA polymerase II-specific"/>
    <property type="evidence" value="ECO:0007669"/>
    <property type="project" value="InterPro"/>
</dbReference>
<dbReference type="RefSeq" id="XP_060280199.1">
    <property type="nucleotide sequence ID" value="XM_060431216.1"/>
</dbReference>
<evidence type="ECO:0000256" key="1">
    <source>
        <dbReference type="ARBA" id="ARBA00022723"/>
    </source>
</evidence>
<dbReference type="InterPro" id="IPR001138">
    <property type="entry name" value="Zn2Cys6_DnaBD"/>
</dbReference>
<accession>A0AAJ0BXQ9</accession>
<dbReference type="Gene3D" id="3.60.15.10">
    <property type="entry name" value="Ribonuclease Z/Hydroxyacylglutathione hydrolase-like"/>
    <property type="match status" value="1"/>
</dbReference>